<feature type="region of interest" description="Disordered" evidence="1">
    <location>
        <begin position="1"/>
        <end position="103"/>
    </location>
</feature>
<accession>G3ICW2</accession>
<protein>
    <submittedName>
        <fullName evidence="2 3">Uncharacterized protein</fullName>
    </submittedName>
</protein>
<reference evidence="2" key="2">
    <citation type="submission" date="2011-08" db="EMBL/GenBank/DDBJ databases">
        <title>The genomic sequence of the Chinese hamster ovary CHO-K1 cell line.</title>
        <authorList>
            <person name="Xu X."/>
            <person name="Nagarajan H."/>
            <person name="Lewis N.E."/>
            <person name="Pan S."/>
            <person name="Cai Z."/>
            <person name="Liu X."/>
            <person name="Chen W."/>
            <person name="Xie M."/>
            <person name="Wang W."/>
            <person name="Hammond S."/>
            <person name="Andersen M.R."/>
            <person name="Neff N."/>
            <person name="Passarelli B."/>
            <person name="Koh W."/>
            <person name="Fan C.H."/>
            <person name="Wang J."/>
            <person name="Gui Y."/>
            <person name="Lee K.H."/>
            <person name="Betenbaugh M.J."/>
            <person name="Quake S.R."/>
            <person name="Famili I."/>
            <person name="Palsson B.O."/>
            <person name="Wang J."/>
        </authorList>
    </citation>
    <scope>NUCLEOTIDE SEQUENCE</scope>
</reference>
<dbReference type="Ensembl" id="ENSCGRT00001006215.1">
    <property type="protein sequence ID" value="ENSCGRP00001004184.1"/>
    <property type="gene ID" value="ENSCGRG00001005253.1"/>
</dbReference>
<proteinExistence type="predicted"/>
<evidence type="ECO:0000256" key="1">
    <source>
        <dbReference type="SAM" id="MobiDB-lite"/>
    </source>
</evidence>
<evidence type="ECO:0000313" key="4">
    <source>
        <dbReference type="Proteomes" id="UP000001075"/>
    </source>
</evidence>
<reference evidence="3" key="3">
    <citation type="submission" date="2025-05" db="UniProtKB">
        <authorList>
            <consortium name="Ensembl"/>
        </authorList>
    </citation>
    <scope>IDENTIFICATION</scope>
</reference>
<evidence type="ECO:0000313" key="3">
    <source>
        <dbReference type="Ensembl" id="ENSCGRP00001004184.1"/>
    </source>
</evidence>
<reference evidence="4" key="1">
    <citation type="journal article" date="2011" name="Nat. Biotechnol.">
        <title>The genomic sequence of the Chinese hamster ovary (CHO)-K1 cell line.</title>
        <authorList>
            <person name="Xu X."/>
            <person name="Nagarajan H."/>
            <person name="Lewis N.E."/>
            <person name="Pan S."/>
            <person name="Cai Z."/>
            <person name="Liu X."/>
            <person name="Chen W."/>
            <person name="Xie M."/>
            <person name="Wang W."/>
            <person name="Hammond S."/>
            <person name="Andersen M.R."/>
            <person name="Neff N."/>
            <person name="Passarelli B."/>
            <person name="Koh W."/>
            <person name="Fan H.C."/>
            <person name="Wang J."/>
            <person name="Gui Y."/>
            <person name="Lee K.H."/>
            <person name="Betenbaugh M.J."/>
            <person name="Quake S.R."/>
            <person name="Famili I."/>
            <person name="Palsson B.O."/>
            <person name="Wang J."/>
        </authorList>
    </citation>
    <scope>NUCLEOTIDE SEQUENCE [LARGE SCALE GENOMIC DNA]</scope>
    <source>
        <strain evidence="4">CHO K1 cell line</strain>
    </source>
</reference>
<feature type="compositionally biased region" description="Basic and acidic residues" evidence="1">
    <location>
        <begin position="31"/>
        <end position="43"/>
    </location>
</feature>
<feature type="region of interest" description="Disordered" evidence="1">
    <location>
        <begin position="118"/>
        <end position="137"/>
    </location>
</feature>
<organism evidence="2 4">
    <name type="scientific">Cricetulus griseus</name>
    <name type="common">Chinese hamster</name>
    <name type="synonym">Cricetulus barabensis griseus</name>
    <dbReference type="NCBI Taxonomy" id="10029"/>
    <lineage>
        <taxon>Eukaryota</taxon>
        <taxon>Metazoa</taxon>
        <taxon>Chordata</taxon>
        <taxon>Craniata</taxon>
        <taxon>Vertebrata</taxon>
        <taxon>Euteleostomi</taxon>
        <taxon>Mammalia</taxon>
        <taxon>Eutheria</taxon>
        <taxon>Euarchontoglires</taxon>
        <taxon>Glires</taxon>
        <taxon>Rodentia</taxon>
        <taxon>Myomorpha</taxon>
        <taxon>Muroidea</taxon>
        <taxon>Cricetidae</taxon>
        <taxon>Cricetinae</taxon>
        <taxon>Cricetulus</taxon>
    </lineage>
</organism>
<dbReference type="Proteomes" id="UP000694386">
    <property type="component" value="Unplaced"/>
</dbReference>
<dbReference type="Proteomes" id="UP000001075">
    <property type="component" value="Unassembled WGS sequence"/>
</dbReference>
<dbReference type="EMBL" id="JH001968">
    <property type="protein sequence ID" value="EGW12123.1"/>
    <property type="molecule type" value="Genomic_DNA"/>
</dbReference>
<name>G3ICW2_CRIGR</name>
<dbReference type="AlphaFoldDB" id="G3ICW2"/>
<gene>
    <name evidence="2" type="ORF">I79_021515</name>
</gene>
<evidence type="ECO:0000313" key="2">
    <source>
        <dbReference type="EMBL" id="EGW12123.1"/>
    </source>
</evidence>
<sequence>MALGGAARLSRESPTRRRELGAKPALAAATRDPRAADAGHSDQRAPQTALPSYQEVAAPRRPLIGCGGEPGGASEVQPAPSAGTRLSSVGEEPHDGHSPRPCLVGTEKQVESCTVRGSGSLGTLVRPVPRPCRGGLEPASKILRRRDFQGQL</sequence>
<feature type="compositionally biased region" description="Basic and acidic residues" evidence="1">
    <location>
        <begin position="9"/>
        <end position="21"/>
    </location>
</feature>